<accession>A0A7S3JG10</accession>
<feature type="chain" id="PRO_5036212186" evidence="2">
    <location>
        <begin position="19"/>
        <end position="277"/>
    </location>
</feature>
<evidence type="ECO:0000313" key="4">
    <source>
        <dbReference type="EMBL" id="CAE0352694.1"/>
    </source>
</evidence>
<reference evidence="4" key="1">
    <citation type="submission" date="2021-01" db="EMBL/GenBank/DDBJ databases">
        <authorList>
            <person name="Corre E."/>
            <person name="Pelletier E."/>
            <person name="Niang G."/>
            <person name="Scheremetjew M."/>
            <person name="Finn R."/>
            <person name="Kale V."/>
            <person name="Holt S."/>
            <person name="Cochrane G."/>
            <person name="Meng A."/>
            <person name="Brown T."/>
            <person name="Cohen L."/>
        </authorList>
    </citation>
    <scope>NUCLEOTIDE SEQUENCE</scope>
    <source>
        <strain evidence="4">FSP1.4</strain>
    </source>
</reference>
<feature type="compositionally biased region" description="Basic and acidic residues" evidence="1">
    <location>
        <begin position="186"/>
        <end position="203"/>
    </location>
</feature>
<dbReference type="EMBL" id="HBII01027670">
    <property type="protein sequence ID" value="CAE0352694.1"/>
    <property type="molecule type" value="Transcribed_RNA"/>
</dbReference>
<evidence type="ECO:0000256" key="1">
    <source>
        <dbReference type="SAM" id="MobiDB-lite"/>
    </source>
</evidence>
<feature type="compositionally biased region" description="Basic and acidic residues" evidence="1">
    <location>
        <begin position="221"/>
        <end position="230"/>
    </location>
</feature>
<feature type="region of interest" description="Disordered" evidence="1">
    <location>
        <begin position="244"/>
        <end position="277"/>
    </location>
</feature>
<evidence type="ECO:0000313" key="3">
    <source>
        <dbReference type="EMBL" id="CAE0352689.1"/>
    </source>
</evidence>
<feature type="compositionally biased region" description="Basic and acidic residues" evidence="1">
    <location>
        <begin position="245"/>
        <end position="254"/>
    </location>
</feature>
<evidence type="ECO:0000256" key="2">
    <source>
        <dbReference type="SAM" id="SignalP"/>
    </source>
</evidence>
<feature type="compositionally biased region" description="Acidic residues" evidence="1">
    <location>
        <begin position="263"/>
        <end position="277"/>
    </location>
</feature>
<keyword evidence="2" id="KW-0732">Signal</keyword>
<dbReference type="AlphaFoldDB" id="A0A7S3JG10"/>
<protein>
    <submittedName>
        <fullName evidence="4">Uncharacterized protein</fullName>
    </submittedName>
</protein>
<sequence>MNIILAIPLFLNWLPVKLNKDEQELYDEYFRMFISKKHFKVLISYAQIEKFYSPIELCTKGNLIKNFIFVSHVSKGSEVNVYKDGSIIGGVSNGNWIGVIDADIALNQNIQDPRWQIDCKIVKASEHDYVNVVLFPVEKLRRAARTSRKYGRDIEQTLEALWLEDNCMSIARLNLKTAILYHEEENANAESHRRSELKEDTHHATRNKYGSHAASPRKVHFNKEDDEHSDSICSNRYCSQCMKKKGQESDHGSFEESSGDYQDYNEDEEDEEDDDNE</sequence>
<dbReference type="EMBL" id="HBII01027658">
    <property type="protein sequence ID" value="CAE0352689.1"/>
    <property type="molecule type" value="Transcribed_RNA"/>
</dbReference>
<organism evidence="4">
    <name type="scientific">Euplotes harpa</name>
    <dbReference type="NCBI Taxonomy" id="151035"/>
    <lineage>
        <taxon>Eukaryota</taxon>
        <taxon>Sar</taxon>
        <taxon>Alveolata</taxon>
        <taxon>Ciliophora</taxon>
        <taxon>Intramacronucleata</taxon>
        <taxon>Spirotrichea</taxon>
        <taxon>Hypotrichia</taxon>
        <taxon>Euplotida</taxon>
        <taxon>Euplotidae</taxon>
        <taxon>Euplotes</taxon>
    </lineage>
</organism>
<proteinExistence type="predicted"/>
<name>A0A7S3JG10_9SPIT</name>
<feature type="region of interest" description="Disordered" evidence="1">
    <location>
        <begin position="186"/>
        <end position="231"/>
    </location>
</feature>
<gene>
    <name evidence="3" type="ORF">EHAR0213_LOCUS11605</name>
    <name evidence="4" type="ORF">EHAR0213_LOCUS11610</name>
</gene>
<feature type="signal peptide" evidence="2">
    <location>
        <begin position="1"/>
        <end position="18"/>
    </location>
</feature>